<gene>
    <name evidence="1" type="ORF">DK846_03950</name>
</gene>
<reference evidence="1 2" key="1">
    <citation type="submission" date="2018-05" db="EMBL/GenBank/DDBJ databases">
        <title>Draft genome of Methanospirillum lacunae Ki8-1.</title>
        <authorList>
            <person name="Dueholm M.S."/>
            <person name="Nielsen P.H."/>
            <person name="Bakmann L.F."/>
            <person name="Otzen D.E."/>
        </authorList>
    </citation>
    <scope>NUCLEOTIDE SEQUENCE [LARGE SCALE GENOMIC DNA]</scope>
    <source>
        <strain evidence="1 2">Ki8-1</strain>
    </source>
</reference>
<name>A0A2V2ND20_9EURY</name>
<dbReference type="Proteomes" id="UP000245657">
    <property type="component" value="Unassembled WGS sequence"/>
</dbReference>
<accession>A0A2V2ND20</accession>
<keyword evidence="2" id="KW-1185">Reference proteome</keyword>
<dbReference type="AlphaFoldDB" id="A0A2V2ND20"/>
<evidence type="ECO:0000313" key="2">
    <source>
        <dbReference type="Proteomes" id="UP000245657"/>
    </source>
</evidence>
<comment type="caution">
    <text evidence="1">The sequence shown here is derived from an EMBL/GenBank/DDBJ whole genome shotgun (WGS) entry which is preliminary data.</text>
</comment>
<dbReference type="EMBL" id="QGMY01000002">
    <property type="protein sequence ID" value="PWR74308.1"/>
    <property type="molecule type" value="Genomic_DNA"/>
</dbReference>
<proteinExistence type="predicted"/>
<protein>
    <submittedName>
        <fullName evidence="1">Uncharacterized protein</fullName>
    </submittedName>
</protein>
<organism evidence="1 2">
    <name type="scientific">Methanospirillum lacunae</name>
    <dbReference type="NCBI Taxonomy" id="668570"/>
    <lineage>
        <taxon>Archaea</taxon>
        <taxon>Methanobacteriati</taxon>
        <taxon>Methanobacteriota</taxon>
        <taxon>Stenosarchaea group</taxon>
        <taxon>Methanomicrobia</taxon>
        <taxon>Methanomicrobiales</taxon>
        <taxon>Methanospirillaceae</taxon>
        <taxon>Methanospirillum</taxon>
    </lineage>
</organism>
<evidence type="ECO:0000313" key="1">
    <source>
        <dbReference type="EMBL" id="PWR74308.1"/>
    </source>
</evidence>
<sequence>MEYNDTDRFENFFIDIALDSKLIRLIFLQLPDISGYEKSYNPVSFSKTRSENVRVMRILTPFQII</sequence>